<feature type="compositionally biased region" description="Basic and acidic residues" evidence="1">
    <location>
        <begin position="121"/>
        <end position="146"/>
    </location>
</feature>
<evidence type="ECO:0000313" key="3">
    <source>
        <dbReference type="Proteomes" id="UP000735302"/>
    </source>
</evidence>
<dbReference type="Proteomes" id="UP000735302">
    <property type="component" value="Unassembled WGS sequence"/>
</dbReference>
<feature type="region of interest" description="Disordered" evidence="1">
    <location>
        <begin position="1"/>
        <end position="87"/>
    </location>
</feature>
<dbReference type="InterPro" id="IPR023262">
    <property type="entry name" value="AROS"/>
</dbReference>
<accession>A0AAV4A330</accession>
<reference evidence="2 3" key="1">
    <citation type="journal article" date="2021" name="Elife">
        <title>Chloroplast acquisition without the gene transfer in kleptoplastic sea slugs, Plakobranchus ocellatus.</title>
        <authorList>
            <person name="Maeda T."/>
            <person name="Takahashi S."/>
            <person name="Yoshida T."/>
            <person name="Shimamura S."/>
            <person name="Takaki Y."/>
            <person name="Nagai Y."/>
            <person name="Toyoda A."/>
            <person name="Suzuki Y."/>
            <person name="Arimoto A."/>
            <person name="Ishii H."/>
            <person name="Satoh N."/>
            <person name="Nishiyama T."/>
            <person name="Hasebe M."/>
            <person name="Maruyama T."/>
            <person name="Minagawa J."/>
            <person name="Obokata J."/>
            <person name="Shigenobu S."/>
        </authorList>
    </citation>
    <scope>NUCLEOTIDE SEQUENCE [LARGE SCALE GENOMIC DNA]</scope>
</reference>
<evidence type="ECO:0000256" key="1">
    <source>
        <dbReference type="SAM" id="MobiDB-lite"/>
    </source>
</evidence>
<organism evidence="2 3">
    <name type="scientific">Plakobranchus ocellatus</name>
    <dbReference type="NCBI Taxonomy" id="259542"/>
    <lineage>
        <taxon>Eukaryota</taxon>
        <taxon>Metazoa</taxon>
        <taxon>Spiralia</taxon>
        <taxon>Lophotrochozoa</taxon>
        <taxon>Mollusca</taxon>
        <taxon>Gastropoda</taxon>
        <taxon>Heterobranchia</taxon>
        <taxon>Euthyneura</taxon>
        <taxon>Panpulmonata</taxon>
        <taxon>Sacoglossa</taxon>
        <taxon>Placobranchoidea</taxon>
        <taxon>Plakobranchidae</taxon>
        <taxon>Plakobranchus</taxon>
    </lineage>
</organism>
<feature type="compositionally biased region" description="Basic and acidic residues" evidence="1">
    <location>
        <begin position="10"/>
        <end position="22"/>
    </location>
</feature>
<name>A0AAV4A330_9GAST</name>
<evidence type="ECO:0000313" key="2">
    <source>
        <dbReference type="EMBL" id="GFO00599.1"/>
    </source>
</evidence>
<proteinExistence type="predicted"/>
<dbReference type="AlphaFoldDB" id="A0AAV4A330"/>
<feature type="compositionally biased region" description="Polar residues" evidence="1">
    <location>
        <begin position="34"/>
        <end position="47"/>
    </location>
</feature>
<protein>
    <submittedName>
        <fullName evidence="2">Active regulator of sirt1-like</fullName>
    </submittedName>
</protein>
<feature type="compositionally biased region" description="Basic and acidic residues" evidence="1">
    <location>
        <begin position="75"/>
        <end position="86"/>
    </location>
</feature>
<gene>
    <name evidence="2" type="ORF">PoB_002710400</name>
</gene>
<comment type="caution">
    <text evidence="2">The sequence shown here is derived from an EMBL/GenBank/DDBJ whole genome shotgun (WGS) entry which is preliminary data.</text>
</comment>
<feature type="compositionally biased region" description="Basic residues" evidence="1">
    <location>
        <begin position="58"/>
        <end position="74"/>
    </location>
</feature>
<keyword evidence="3" id="KW-1185">Reference proteome</keyword>
<sequence length="154" mass="17835">MSLDLVSRSLDLDLEKDTNDQRKKQKNGSKRMPGSQNVTGLITTNRQGLRRELSKVERKQKKKAAEKKKKQKLKSRIEKYQEEHGQDYTQSNVEALKLIADLGKVSSDIAEKILYQHPCRLSRDVKQKSKEDESTPFSEKDFEKFAQDYTSSSR</sequence>
<dbReference type="Pfam" id="PF15684">
    <property type="entry name" value="AROS"/>
    <property type="match status" value="1"/>
</dbReference>
<dbReference type="EMBL" id="BLXT01003136">
    <property type="protein sequence ID" value="GFO00599.1"/>
    <property type="molecule type" value="Genomic_DNA"/>
</dbReference>
<dbReference type="PRINTS" id="PR02029">
    <property type="entry name" value="ACTREGSIRT1"/>
</dbReference>
<feature type="region of interest" description="Disordered" evidence="1">
    <location>
        <begin position="121"/>
        <end position="154"/>
    </location>
</feature>